<name>A0A1F7XHN2_9BACT</name>
<accession>A0A1F7XHN2</accession>
<protein>
    <submittedName>
        <fullName evidence="1">Uncharacterized protein</fullName>
    </submittedName>
</protein>
<dbReference type="AlphaFoldDB" id="A0A1F7XHN2"/>
<evidence type="ECO:0000313" key="2">
    <source>
        <dbReference type="Proteomes" id="UP000179013"/>
    </source>
</evidence>
<organism evidence="1 2">
    <name type="scientific">Candidatus Woesebacteria bacterium RBG_16_39_8b</name>
    <dbReference type="NCBI Taxonomy" id="1802482"/>
    <lineage>
        <taxon>Bacteria</taxon>
        <taxon>Candidatus Woeseibacteriota</taxon>
    </lineage>
</organism>
<dbReference type="EMBL" id="MGFU01000006">
    <property type="protein sequence ID" value="OGM14269.1"/>
    <property type="molecule type" value="Genomic_DNA"/>
</dbReference>
<dbReference type="Proteomes" id="UP000179013">
    <property type="component" value="Unassembled WGS sequence"/>
</dbReference>
<gene>
    <name evidence="1" type="ORF">A2V80_00685</name>
</gene>
<proteinExistence type="predicted"/>
<sequence>MYQETDSQPGLTFKESVRKLHNFLLESRESGDIDMRQIGNFVKREGLKFGNHSGGDGLERYKYHLQLLEEAGAIEFVDGEDTQYVRVLGYQEE</sequence>
<comment type="caution">
    <text evidence="1">The sequence shown here is derived from an EMBL/GenBank/DDBJ whole genome shotgun (WGS) entry which is preliminary data.</text>
</comment>
<evidence type="ECO:0000313" key="1">
    <source>
        <dbReference type="EMBL" id="OGM14269.1"/>
    </source>
</evidence>
<reference evidence="1 2" key="1">
    <citation type="journal article" date="2016" name="Nat. Commun.">
        <title>Thousands of microbial genomes shed light on interconnected biogeochemical processes in an aquifer system.</title>
        <authorList>
            <person name="Anantharaman K."/>
            <person name="Brown C.T."/>
            <person name="Hug L.A."/>
            <person name="Sharon I."/>
            <person name="Castelle C.J."/>
            <person name="Probst A.J."/>
            <person name="Thomas B.C."/>
            <person name="Singh A."/>
            <person name="Wilkins M.J."/>
            <person name="Karaoz U."/>
            <person name="Brodie E.L."/>
            <person name="Williams K.H."/>
            <person name="Hubbard S.S."/>
            <person name="Banfield J.F."/>
        </authorList>
    </citation>
    <scope>NUCLEOTIDE SEQUENCE [LARGE SCALE GENOMIC DNA]</scope>
</reference>